<name>A0ABU8M8M2_9PSEU</name>
<sequence>MEPNDVETLARLVREHFSPAALDPGVGEATIVEDADGFRRLVVPRSEQHEP</sequence>
<reference evidence="1 2" key="1">
    <citation type="submission" date="2024-03" db="EMBL/GenBank/DDBJ databases">
        <title>Actinomycetospora sp. OC33-EN07, a novel actinomycete isolated from wild orchid (Aerides multiflora).</title>
        <authorList>
            <person name="Suriyachadkun C."/>
        </authorList>
    </citation>
    <scope>NUCLEOTIDE SEQUENCE [LARGE SCALE GENOMIC DNA]</scope>
    <source>
        <strain evidence="1 2">OC33-EN07</strain>
    </source>
</reference>
<evidence type="ECO:0000313" key="1">
    <source>
        <dbReference type="EMBL" id="MEJ2862793.1"/>
    </source>
</evidence>
<protein>
    <submittedName>
        <fullName evidence="1">Uncharacterized protein</fullName>
    </submittedName>
</protein>
<organism evidence="1 2">
    <name type="scientific">Actinomycetospora flava</name>
    <dbReference type="NCBI Taxonomy" id="3129232"/>
    <lineage>
        <taxon>Bacteria</taxon>
        <taxon>Bacillati</taxon>
        <taxon>Actinomycetota</taxon>
        <taxon>Actinomycetes</taxon>
        <taxon>Pseudonocardiales</taxon>
        <taxon>Pseudonocardiaceae</taxon>
        <taxon>Actinomycetospora</taxon>
    </lineage>
</organism>
<proteinExistence type="predicted"/>
<evidence type="ECO:0000313" key="2">
    <source>
        <dbReference type="Proteomes" id="UP001369736"/>
    </source>
</evidence>
<gene>
    <name evidence="1" type="ORF">WCD58_16595</name>
</gene>
<comment type="caution">
    <text evidence="1">The sequence shown here is derived from an EMBL/GenBank/DDBJ whole genome shotgun (WGS) entry which is preliminary data.</text>
</comment>
<keyword evidence="2" id="KW-1185">Reference proteome</keyword>
<dbReference type="RefSeq" id="WP_337704162.1">
    <property type="nucleotide sequence ID" value="NZ_JBBEGM010000006.1"/>
</dbReference>
<accession>A0ABU8M8M2</accession>
<dbReference type="EMBL" id="JBBEGM010000006">
    <property type="protein sequence ID" value="MEJ2862793.1"/>
    <property type="molecule type" value="Genomic_DNA"/>
</dbReference>
<dbReference type="Proteomes" id="UP001369736">
    <property type="component" value="Unassembled WGS sequence"/>
</dbReference>